<sequence length="440" mass="46827">MPLNHHQEQELGQLPGQPLDQVLEPVSNPALNQALATLADGDFYERWQAIGQLKTIGKSAIPALVALLTDEALDLEQCWFVARALGEFDDPAAVQSLVNLLSIAPDPSVQAAAIEALGKLAERSPQLRTVALDCLNPYLTDPNWGPLVIKAIGQIDHPDAINGLLIGAASPQPPLRRAALEALGSLPHPALLPHLLQGTQDSETTVRLVAVTALGAKRWGHSPVAQETIAQTLTQLLSDPAASVAEAAALALSHWGHESARAALVAAWERRQLPPALVVRLLAQMGLPSALAALGERLPQGETELLLGGIVAIAQHHSSDQTYQRRVANLLLDWLDRPLAPFTDGAVQGALIEALGNLRVAAAFDRLLPRLRDRPDQSPTLALQVLAALRQIDPQQGADRLAAWIDQAAAQQATATARQGLQEWQAIAQAAQDGATMPFA</sequence>
<evidence type="ECO:0000313" key="3">
    <source>
        <dbReference type="EMBL" id="MFG3819393.1"/>
    </source>
</evidence>
<dbReference type="InterPro" id="IPR004155">
    <property type="entry name" value="PBS_lyase_HEAT"/>
</dbReference>
<dbReference type="EMBL" id="JAZAQF010000090">
    <property type="protein sequence ID" value="MFG3819393.1"/>
    <property type="molecule type" value="Genomic_DNA"/>
</dbReference>
<dbReference type="PANTHER" id="PTHR12697">
    <property type="entry name" value="PBS LYASE HEAT-LIKE PROTEIN"/>
    <property type="match status" value="1"/>
</dbReference>
<gene>
    <name evidence="3" type="ORF">VPK24_17240</name>
</gene>
<dbReference type="Pfam" id="PF13646">
    <property type="entry name" value="HEAT_2"/>
    <property type="match status" value="2"/>
</dbReference>
<evidence type="ECO:0000256" key="1">
    <source>
        <dbReference type="ARBA" id="ARBA00022549"/>
    </source>
</evidence>
<dbReference type="InterPro" id="IPR011989">
    <property type="entry name" value="ARM-like"/>
</dbReference>
<dbReference type="PANTHER" id="PTHR12697:SF5">
    <property type="entry name" value="DEOXYHYPUSINE HYDROXYLASE"/>
    <property type="match status" value="1"/>
</dbReference>
<keyword evidence="2" id="KW-0605">Phycobilisome</keyword>
<evidence type="ECO:0000313" key="4">
    <source>
        <dbReference type="Proteomes" id="UP001604335"/>
    </source>
</evidence>
<proteinExistence type="predicted"/>
<accession>A0ABW7CH63</accession>
<dbReference type="SUPFAM" id="SSF48371">
    <property type="entry name" value="ARM repeat"/>
    <property type="match status" value="1"/>
</dbReference>
<dbReference type="RefSeq" id="WP_393015354.1">
    <property type="nucleotide sequence ID" value="NZ_JAZAQF010000090.1"/>
</dbReference>
<dbReference type="InterPro" id="IPR016024">
    <property type="entry name" value="ARM-type_fold"/>
</dbReference>
<dbReference type="Gene3D" id="1.25.10.10">
    <property type="entry name" value="Leucine-rich Repeat Variant"/>
    <property type="match status" value="3"/>
</dbReference>
<protein>
    <submittedName>
        <fullName evidence="3">HEAT repeat domain-containing protein</fullName>
    </submittedName>
</protein>
<comment type="caution">
    <text evidence="3">The sequence shown here is derived from an EMBL/GenBank/DDBJ whole genome shotgun (WGS) entry which is preliminary data.</text>
</comment>
<evidence type="ECO:0000256" key="2">
    <source>
        <dbReference type="ARBA" id="ARBA00022738"/>
    </source>
</evidence>
<organism evidence="3 4">
    <name type="scientific">Limnothrix redekei LRLZ20PSL1</name>
    <dbReference type="NCBI Taxonomy" id="3112953"/>
    <lineage>
        <taxon>Bacteria</taxon>
        <taxon>Bacillati</taxon>
        <taxon>Cyanobacteriota</taxon>
        <taxon>Cyanophyceae</taxon>
        <taxon>Pseudanabaenales</taxon>
        <taxon>Pseudanabaenaceae</taxon>
        <taxon>Limnothrix</taxon>
    </lineage>
</organism>
<keyword evidence="1" id="KW-0042">Antenna complex</keyword>
<dbReference type="Proteomes" id="UP001604335">
    <property type="component" value="Unassembled WGS sequence"/>
</dbReference>
<name>A0ABW7CH63_9CYAN</name>
<reference evidence="4" key="1">
    <citation type="journal article" date="2024" name="Algal Res.">
        <title>Biochemical, toxicological and genomic investigation of a high-biomass producing Limnothrix strain isolated from Italian shallow drinking water reservoir.</title>
        <authorList>
            <person name="Simonazzi M."/>
            <person name="Shishido T.K."/>
            <person name="Delbaje E."/>
            <person name="Wahlsten M."/>
            <person name="Fewer D.P."/>
            <person name="Sivonen K."/>
            <person name="Pezzolesi L."/>
            <person name="Pistocchi R."/>
        </authorList>
    </citation>
    <scope>NUCLEOTIDE SEQUENCE [LARGE SCALE GENOMIC DNA]</scope>
    <source>
        <strain evidence="4">LRLZ20PSL1</strain>
    </source>
</reference>
<dbReference type="SMART" id="SM00567">
    <property type="entry name" value="EZ_HEAT"/>
    <property type="match status" value="7"/>
</dbReference>
<keyword evidence="4" id="KW-1185">Reference proteome</keyword>